<keyword evidence="2" id="KW-0808">Transferase</keyword>
<proteinExistence type="predicted"/>
<dbReference type="Pfam" id="PF13649">
    <property type="entry name" value="Methyltransf_25"/>
    <property type="match status" value="1"/>
</dbReference>
<dbReference type="GO" id="GO:0032259">
    <property type="term" value="P:methylation"/>
    <property type="evidence" value="ECO:0007669"/>
    <property type="project" value="UniProtKB-KW"/>
</dbReference>
<keyword evidence="2" id="KW-0489">Methyltransferase</keyword>
<protein>
    <submittedName>
        <fullName evidence="2">Class I SAM-dependent methyltransferase</fullName>
        <ecNumber evidence="2">2.1.-.-</ecNumber>
    </submittedName>
</protein>
<accession>A0ABU5IS28</accession>
<gene>
    <name evidence="2" type="ORF">SM757_34440</name>
</gene>
<name>A0ABU5IS28_9BURK</name>
<evidence type="ECO:0000313" key="3">
    <source>
        <dbReference type="Proteomes" id="UP001293718"/>
    </source>
</evidence>
<feature type="domain" description="Methyltransferase" evidence="1">
    <location>
        <begin position="52"/>
        <end position="136"/>
    </location>
</feature>
<evidence type="ECO:0000259" key="1">
    <source>
        <dbReference type="Pfam" id="PF13649"/>
    </source>
</evidence>
<keyword evidence="3" id="KW-1185">Reference proteome</keyword>
<dbReference type="RefSeq" id="WP_322468781.1">
    <property type="nucleotide sequence ID" value="NZ_JAXOJX010000141.1"/>
</dbReference>
<dbReference type="SUPFAM" id="SSF53335">
    <property type="entry name" value="S-adenosyl-L-methionine-dependent methyltransferases"/>
    <property type="match status" value="1"/>
</dbReference>
<sequence>MVHGSCALSVYVAWAEVHLAFYAQRALPDLAHEFFLGAFLAQPPAGELLFVGSYSAMLPERLAAPLVLCDLNAGMLHAMQRRRPDAQAVLADVRKLPFHERFSCICMPGAVTAHLLDDLALNDALEALSTALLPGGTLYLDAYLPEIVNTDYFSGHASFHVDAESWTRIARIAGFDTQSGLLQVDLQFVDPQGRSVCNDRLIQRCYSAAVLAKACTGHSLRLQDCFADTDKGRLYLALQRDH</sequence>
<dbReference type="GO" id="GO:0008168">
    <property type="term" value="F:methyltransferase activity"/>
    <property type="evidence" value="ECO:0007669"/>
    <property type="project" value="UniProtKB-KW"/>
</dbReference>
<dbReference type="InterPro" id="IPR041698">
    <property type="entry name" value="Methyltransf_25"/>
</dbReference>
<comment type="caution">
    <text evidence="2">The sequence shown here is derived from an EMBL/GenBank/DDBJ whole genome shotgun (WGS) entry which is preliminary data.</text>
</comment>
<dbReference type="Gene3D" id="3.40.50.150">
    <property type="entry name" value="Vaccinia Virus protein VP39"/>
    <property type="match status" value="1"/>
</dbReference>
<dbReference type="EC" id="2.1.-.-" evidence="2"/>
<reference evidence="2 3" key="1">
    <citation type="submission" date="2023-11" db="EMBL/GenBank/DDBJ databases">
        <title>Draft genome of Azohydromonas lata strain H1 (DSM1123), a polyhydroxyalkanoate producer.</title>
        <authorList>
            <person name="Traversa D."/>
            <person name="D'Addabbo P."/>
            <person name="Pazzani C."/>
            <person name="Manzari C."/>
            <person name="Chiara M."/>
            <person name="Scrascia M."/>
        </authorList>
    </citation>
    <scope>NUCLEOTIDE SEQUENCE [LARGE SCALE GENOMIC DNA]</scope>
    <source>
        <strain evidence="2 3">H1</strain>
    </source>
</reference>
<dbReference type="EMBL" id="JAXOJX010000141">
    <property type="protein sequence ID" value="MDZ5461686.1"/>
    <property type="molecule type" value="Genomic_DNA"/>
</dbReference>
<dbReference type="InterPro" id="IPR029063">
    <property type="entry name" value="SAM-dependent_MTases_sf"/>
</dbReference>
<organism evidence="2 3">
    <name type="scientific">Azohydromonas lata</name>
    <dbReference type="NCBI Taxonomy" id="45677"/>
    <lineage>
        <taxon>Bacteria</taxon>
        <taxon>Pseudomonadati</taxon>
        <taxon>Pseudomonadota</taxon>
        <taxon>Betaproteobacteria</taxon>
        <taxon>Burkholderiales</taxon>
        <taxon>Sphaerotilaceae</taxon>
        <taxon>Azohydromonas</taxon>
    </lineage>
</organism>
<dbReference type="Proteomes" id="UP001293718">
    <property type="component" value="Unassembled WGS sequence"/>
</dbReference>
<dbReference type="Gene3D" id="2.20.130.10">
    <property type="entry name" value="CAC2371-like domains"/>
    <property type="match status" value="1"/>
</dbReference>
<evidence type="ECO:0000313" key="2">
    <source>
        <dbReference type="EMBL" id="MDZ5461686.1"/>
    </source>
</evidence>